<dbReference type="EMBL" id="BEXD01000945">
    <property type="protein sequence ID" value="GBB91288.1"/>
    <property type="molecule type" value="Genomic_DNA"/>
</dbReference>
<keyword evidence="2" id="KW-1185">Reference proteome</keyword>
<protein>
    <submittedName>
        <fullName evidence="1">Uncharacterized protein</fullName>
    </submittedName>
</protein>
<accession>A0A2Z6RFP4</accession>
<sequence>MDLFFKLEGNFEKFVVLLRLNSTNKELKVILNKNINCEGLIIEDYARKLGYHEYVLSDKIFTIKNEEIKSKGVLWEELQNA</sequence>
<organism evidence="1 2">
    <name type="scientific">Rhizophagus clarus</name>
    <dbReference type="NCBI Taxonomy" id="94130"/>
    <lineage>
        <taxon>Eukaryota</taxon>
        <taxon>Fungi</taxon>
        <taxon>Fungi incertae sedis</taxon>
        <taxon>Mucoromycota</taxon>
        <taxon>Glomeromycotina</taxon>
        <taxon>Glomeromycetes</taxon>
        <taxon>Glomerales</taxon>
        <taxon>Glomeraceae</taxon>
        <taxon>Rhizophagus</taxon>
    </lineage>
</organism>
<name>A0A2Z6RFP4_9GLOM</name>
<evidence type="ECO:0000313" key="1">
    <source>
        <dbReference type="EMBL" id="GBB91288.1"/>
    </source>
</evidence>
<comment type="caution">
    <text evidence="1">The sequence shown here is derived from an EMBL/GenBank/DDBJ whole genome shotgun (WGS) entry which is preliminary data.</text>
</comment>
<gene>
    <name evidence="1" type="ORF">RclHR1_18490001</name>
</gene>
<proteinExistence type="predicted"/>
<evidence type="ECO:0000313" key="2">
    <source>
        <dbReference type="Proteomes" id="UP000247702"/>
    </source>
</evidence>
<dbReference type="Proteomes" id="UP000247702">
    <property type="component" value="Unassembled WGS sequence"/>
</dbReference>
<dbReference type="AlphaFoldDB" id="A0A2Z6RFP4"/>
<reference evidence="1 2" key="1">
    <citation type="submission" date="2017-11" db="EMBL/GenBank/DDBJ databases">
        <title>The genome of Rhizophagus clarus HR1 reveals common genetic basis of auxotrophy among arbuscular mycorrhizal fungi.</title>
        <authorList>
            <person name="Kobayashi Y."/>
        </authorList>
    </citation>
    <scope>NUCLEOTIDE SEQUENCE [LARGE SCALE GENOMIC DNA]</scope>
    <source>
        <strain evidence="1 2">HR1</strain>
    </source>
</reference>